<protein>
    <recommendedName>
        <fullName evidence="2 3">ATP-dependent Clp protease proteolytic subunit</fullName>
        <ecNumber evidence="2">3.4.21.92</ecNumber>
    </recommendedName>
    <alternativeName>
        <fullName evidence="2">Endopeptidase Clp</fullName>
    </alternativeName>
</protein>
<comment type="similarity">
    <text evidence="1 2 3">Belongs to the peptidase S14 family.</text>
</comment>
<dbReference type="PANTHER" id="PTHR10381:SF11">
    <property type="entry name" value="ATP-DEPENDENT CLP PROTEASE PROTEOLYTIC SUBUNIT, MITOCHONDRIAL"/>
    <property type="match status" value="1"/>
</dbReference>
<dbReference type="Pfam" id="PF00574">
    <property type="entry name" value="CLP_protease"/>
    <property type="match status" value="1"/>
</dbReference>
<comment type="subcellular location">
    <subcellularLocation>
        <location evidence="2">Cytoplasm</location>
    </subcellularLocation>
</comment>
<feature type="active site" evidence="2">
    <location>
        <position position="138"/>
    </location>
</feature>
<dbReference type="Proteomes" id="UP001576780">
    <property type="component" value="Unassembled WGS sequence"/>
</dbReference>
<accession>A0ABV4WEM3</accession>
<dbReference type="InterPro" id="IPR001907">
    <property type="entry name" value="ClpP"/>
</dbReference>
<comment type="catalytic activity">
    <reaction evidence="2">
        <text>Hydrolysis of proteins to small peptides in the presence of ATP and magnesium. alpha-casein is the usual test substrate. In the absence of ATP, only oligopeptides shorter than five residues are hydrolyzed (such as succinyl-Leu-Tyr-|-NHMec, and Leu-Tyr-Leu-|-Tyr-Trp, in which cleavage of the -Tyr-|-Leu- and -Tyr-|-Trp bonds also occurs).</text>
        <dbReference type="EC" id="3.4.21.92"/>
    </reaction>
</comment>
<dbReference type="Gene3D" id="3.90.226.10">
    <property type="entry name" value="2-enoyl-CoA Hydratase, Chain A, domain 1"/>
    <property type="match status" value="1"/>
</dbReference>
<feature type="active site" description="Nucleophile" evidence="2">
    <location>
        <position position="113"/>
    </location>
</feature>
<keyword evidence="2 4" id="KW-0645">Protease</keyword>
<comment type="subunit">
    <text evidence="2">Fourteen ClpP subunits assemble into 2 heptameric rings which stack back to back to give a disk-like structure with a central cavity, resembling the structure of eukaryotic proteasomes.</text>
</comment>
<dbReference type="SUPFAM" id="SSF52096">
    <property type="entry name" value="ClpP/crotonase"/>
    <property type="match status" value="1"/>
</dbReference>
<keyword evidence="2" id="KW-0378">Hydrolase</keyword>
<evidence type="ECO:0000313" key="4">
    <source>
        <dbReference type="EMBL" id="MFB2833221.1"/>
    </source>
</evidence>
<keyword evidence="2" id="KW-0963">Cytoplasm</keyword>
<keyword evidence="2" id="KW-0720">Serine protease</keyword>
<evidence type="ECO:0000256" key="1">
    <source>
        <dbReference type="ARBA" id="ARBA00007039"/>
    </source>
</evidence>
<dbReference type="PRINTS" id="PR00127">
    <property type="entry name" value="CLPPROTEASEP"/>
</dbReference>
<dbReference type="GO" id="GO:0008233">
    <property type="term" value="F:peptidase activity"/>
    <property type="evidence" value="ECO:0007669"/>
    <property type="project" value="UniProtKB-KW"/>
</dbReference>
<organism evidence="4 5">
    <name type="scientific">Floridaenema evergladense BLCC-F167</name>
    <dbReference type="NCBI Taxonomy" id="3153639"/>
    <lineage>
        <taxon>Bacteria</taxon>
        <taxon>Bacillati</taxon>
        <taxon>Cyanobacteriota</taxon>
        <taxon>Cyanophyceae</taxon>
        <taxon>Oscillatoriophycideae</taxon>
        <taxon>Aerosakkonematales</taxon>
        <taxon>Aerosakkonemataceae</taxon>
        <taxon>Floridanema</taxon>
        <taxon>Floridanema evergladense</taxon>
    </lineage>
</organism>
<dbReference type="GO" id="GO:0006508">
    <property type="term" value="P:proteolysis"/>
    <property type="evidence" value="ECO:0007669"/>
    <property type="project" value="UniProtKB-KW"/>
</dbReference>
<dbReference type="NCBIfam" id="NF001368">
    <property type="entry name" value="PRK00277.1"/>
    <property type="match status" value="1"/>
</dbReference>
<comment type="caution">
    <text evidence="4">The sequence shown here is derived from an EMBL/GenBank/DDBJ whole genome shotgun (WGS) entry which is preliminary data.</text>
</comment>
<sequence>MMGQTAKGINSKLSLSQLQNAIELSSNNKQIEPEISQWLLNKRIIMITGEITSELAEKVVSQLIYLDAKAPGKDIYLYINSEGGDIQPGLAIYDTMRALKSDVVTVSLGSSSSMAAVLLASGTKGKRFAMSNSRIMIHQPRGGAGGQASDLAIRAKEILYLKSLLNSLLAELTGQPIKKIEVDTDRDFFMSAQEAKAYGMVDKVINQLPSASTR</sequence>
<reference evidence="4 5" key="1">
    <citation type="submission" date="2024-09" db="EMBL/GenBank/DDBJ databases">
        <title>Floridaenema gen nov. (Aerosakkonemataceae, Aerosakkonematales ord. nov., Cyanobacteria) from benthic tropical and subtropical fresh waters, with the description of four new species.</title>
        <authorList>
            <person name="Moretto J.A."/>
            <person name="Berthold D.E."/>
            <person name="Lefler F.W."/>
            <person name="Huang I.-S."/>
            <person name="Laughinghouse H. IV."/>
        </authorList>
    </citation>
    <scope>NUCLEOTIDE SEQUENCE [LARGE SCALE GENOMIC DNA]</scope>
    <source>
        <strain evidence="4 5">BLCC-F167</strain>
    </source>
</reference>
<comment type="function">
    <text evidence="2">Cleaves peptides in various proteins in a process that requires ATP hydrolysis. Has a chymotrypsin-like activity. Plays a major role in the degradation of misfolded proteins.</text>
</comment>
<keyword evidence="5" id="KW-1185">Reference proteome</keyword>
<evidence type="ECO:0000256" key="2">
    <source>
        <dbReference type="HAMAP-Rule" id="MF_00444"/>
    </source>
</evidence>
<name>A0ABV4WEM3_9CYAN</name>
<dbReference type="CDD" id="cd07017">
    <property type="entry name" value="S14_ClpP_2"/>
    <property type="match status" value="1"/>
</dbReference>
<proteinExistence type="inferred from homology"/>
<dbReference type="PANTHER" id="PTHR10381">
    <property type="entry name" value="ATP-DEPENDENT CLP PROTEASE PROTEOLYTIC SUBUNIT"/>
    <property type="match status" value="1"/>
</dbReference>
<dbReference type="EMBL" id="JBHFNT010000017">
    <property type="protein sequence ID" value="MFB2833221.1"/>
    <property type="molecule type" value="Genomic_DNA"/>
</dbReference>
<evidence type="ECO:0000313" key="5">
    <source>
        <dbReference type="Proteomes" id="UP001576780"/>
    </source>
</evidence>
<dbReference type="HAMAP" id="MF_00444">
    <property type="entry name" value="ClpP"/>
    <property type="match status" value="1"/>
</dbReference>
<dbReference type="EC" id="3.4.21.92" evidence="2"/>
<dbReference type="InterPro" id="IPR029045">
    <property type="entry name" value="ClpP/crotonase-like_dom_sf"/>
</dbReference>
<dbReference type="InterPro" id="IPR023562">
    <property type="entry name" value="ClpP/TepA"/>
</dbReference>
<gene>
    <name evidence="2" type="primary">clpP</name>
    <name evidence="4" type="ORF">ACE1CA_01665</name>
</gene>
<dbReference type="NCBIfam" id="NF009205">
    <property type="entry name" value="PRK12553.1"/>
    <property type="match status" value="1"/>
</dbReference>
<evidence type="ECO:0000256" key="3">
    <source>
        <dbReference type="RuleBase" id="RU003567"/>
    </source>
</evidence>